<reference evidence="2" key="1">
    <citation type="journal article" date="2013" name="J. Plant Res.">
        <title>Effect of fungi and light on seed germination of three Opuntia species from semiarid lands of central Mexico.</title>
        <authorList>
            <person name="Delgado-Sanchez P."/>
            <person name="Jimenez-Bremont J.F."/>
            <person name="Guerrero-Gonzalez Mde L."/>
            <person name="Flores J."/>
        </authorList>
    </citation>
    <scope>NUCLEOTIDE SEQUENCE</scope>
    <source>
        <tissue evidence="2">Cladode</tissue>
    </source>
</reference>
<proteinExistence type="predicted"/>
<sequence length="202" mass="22540">MLEGILFGSELQLLSKACKPSLGLRPRLGPKELTEPAIQVTSFIRNFKPEDPWRNLRTKEVNFIARDYQHPMRLTMLMKGAPKLSRLTRTSQDQGQRGSTPQFMILVAMIFNTQQCHPPYRARSLAGCRRPGFRALTIMTMNGASTETNTGSPQPITRPGFLAQSDPTGKRPPPRVFVGIASSGRTPTTLATWRIHNHFGPS</sequence>
<feature type="region of interest" description="Disordered" evidence="1">
    <location>
        <begin position="145"/>
        <end position="172"/>
    </location>
</feature>
<name>A0A7C9CL10_OPUST</name>
<organism evidence="2">
    <name type="scientific">Opuntia streptacantha</name>
    <name type="common">Prickly pear cactus</name>
    <name type="synonym">Opuntia cardona</name>
    <dbReference type="NCBI Taxonomy" id="393608"/>
    <lineage>
        <taxon>Eukaryota</taxon>
        <taxon>Viridiplantae</taxon>
        <taxon>Streptophyta</taxon>
        <taxon>Embryophyta</taxon>
        <taxon>Tracheophyta</taxon>
        <taxon>Spermatophyta</taxon>
        <taxon>Magnoliopsida</taxon>
        <taxon>eudicotyledons</taxon>
        <taxon>Gunneridae</taxon>
        <taxon>Pentapetalae</taxon>
        <taxon>Caryophyllales</taxon>
        <taxon>Cactineae</taxon>
        <taxon>Cactaceae</taxon>
        <taxon>Opuntioideae</taxon>
        <taxon>Opuntia</taxon>
    </lineage>
</organism>
<feature type="compositionally biased region" description="Polar residues" evidence="1">
    <location>
        <begin position="145"/>
        <end position="155"/>
    </location>
</feature>
<reference evidence="2" key="2">
    <citation type="submission" date="2020-07" db="EMBL/GenBank/DDBJ databases">
        <authorList>
            <person name="Vera ALvarez R."/>
            <person name="Arias-Moreno D.M."/>
            <person name="Jimenez-Jacinto V."/>
            <person name="Jimenez-Bremont J.F."/>
            <person name="Swaminathan K."/>
            <person name="Moose S.P."/>
            <person name="Guerrero-Gonzalez M.L."/>
            <person name="Marino-Ramirez L."/>
            <person name="Landsman D."/>
            <person name="Rodriguez-Kessler M."/>
            <person name="Delgado-Sanchez P."/>
        </authorList>
    </citation>
    <scope>NUCLEOTIDE SEQUENCE</scope>
    <source>
        <tissue evidence="2">Cladode</tissue>
    </source>
</reference>
<protein>
    <submittedName>
        <fullName evidence="2">Uncharacterized protein</fullName>
    </submittedName>
</protein>
<accession>A0A7C9CL10</accession>
<dbReference type="EMBL" id="GISG01015139">
    <property type="protein sequence ID" value="MBA4617168.1"/>
    <property type="molecule type" value="Transcribed_RNA"/>
</dbReference>
<evidence type="ECO:0000256" key="1">
    <source>
        <dbReference type="SAM" id="MobiDB-lite"/>
    </source>
</evidence>
<evidence type="ECO:0000313" key="2">
    <source>
        <dbReference type="EMBL" id="MBA4617168.1"/>
    </source>
</evidence>
<dbReference type="AlphaFoldDB" id="A0A7C9CL10"/>